<evidence type="ECO:0000313" key="2">
    <source>
        <dbReference type="EMBL" id="KAL3635457.1"/>
    </source>
</evidence>
<dbReference type="PANTHER" id="PTHR33103:SF27">
    <property type="entry name" value="OS04G0594700 PROTEIN"/>
    <property type="match status" value="1"/>
</dbReference>
<evidence type="ECO:0000256" key="1">
    <source>
        <dbReference type="SAM" id="SignalP"/>
    </source>
</evidence>
<dbReference type="EMBL" id="JAVIJP010000027">
    <property type="protein sequence ID" value="KAL3635457.1"/>
    <property type="molecule type" value="Genomic_DNA"/>
</dbReference>
<dbReference type="AlphaFoldDB" id="A0ABD3D0G2"/>
<keyword evidence="3" id="KW-1185">Reference proteome</keyword>
<evidence type="ECO:0000313" key="3">
    <source>
        <dbReference type="Proteomes" id="UP001632038"/>
    </source>
</evidence>
<sequence length="483" mass="53422">MWITSFLSSAIIFCSSPTPNTMSDSEDIKFSLNVVVNKQRTKVLYAEVDSDFADILLSFLSLPLGTIVRILGKHYGDESPVVGSLTNLYNSLSNLNSDHFSTESCKQMLLNPIKTLQNERCKLKLNVDDTPLTKCFTCANKDCMYKSTHMGFYYDTSRCDCRNSRLSHDIGILEFPESVYTESGASFIISDDLQIFPSETGHAIRILSGLGITGTDVTELMDVTFGFNQVMDLLKGSLLSETPLTDVILNKGLLNSIAVKCDKCISPVDQVVEQSSSNDKKTTVKAIMQESTNRLFFVEADGNFVEFLFSLFTIPLGEVERLLGGSTGLKNIDNLYRTLGDINVDKYLKTQATKTMLLEPKLPTGYVSKDNILPLIEETDKFYIGSALVYSVKSPKGPGNYVKGQKMYMATDDLSVTPLYTASSISIFNKLKVPLNDVKELELDIGLKEALRILKASLTSTSALTDGLMIKPTSMKKPKQEHA</sequence>
<organism evidence="2 3">
    <name type="scientific">Castilleja foliolosa</name>
    <dbReference type="NCBI Taxonomy" id="1961234"/>
    <lineage>
        <taxon>Eukaryota</taxon>
        <taxon>Viridiplantae</taxon>
        <taxon>Streptophyta</taxon>
        <taxon>Embryophyta</taxon>
        <taxon>Tracheophyta</taxon>
        <taxon>Spermatophyta</taxon>
        <taxon>Magnoliopsida</taxon>
        <taxon>eudicotyledons</taxon>
        <taxon>Gunneridae</taxon>
        <taxon>Pentapetalae</taxon>
        <taxon>asterids</taxon>
        <taxon>lamiids</taxon>
        <taxon>Lamiales</taxon>
        <taxon>Orobanchaceae</taxon>
        <taxon>Pedicularideae</taxon>
        <taxon>Castillejinae</taxon>
        <taxon>Castilleja</taxon>
    </lineage>
</organism>
<proteinExistence type="predicted"/>
<dbReference type="InterPro" id="IPR007750">
    <property type="entry name" value="DUF674"/>
</dbReference>
<accession>A0ABD3D0G2</accession>
<dbReference type="PANTHER" id="PTHR33103">
    <property type="entry name" value="OS01G0153900 PROTEIN"/>
    <property type="match status" value="1"/>
</dbReference>
<gene>
    <name evidence="2" type="ORF">CASFOL_020004</name>
</gene>
<name>A0ABD3D0G2_9LAMI</name>
<feature type="signal peptide" evidence="1">
    <location>
        <begin position="1"/>
        <end position="17"/>
    </location>
</feature>
<reference evidence="3" key="1">
    <citation type="journal article" date="2024" name="IScience">
        <title>Strigolactones Initiate the Formation of Haustorium-like Structures in Castilleja.</title>
        <authorList>
            <person name="Buerger M."/>
            <person name="Peterson D."/>
            <person name="Chory J."/>
        </authorList>
    </citation>
    <scope>NUCLEOTIDE SEQUENCE [LARGE SCALE GENOMIC DNA]</scope>
</reference>
<feature type="chain" id="PRO_5044890894" description="DUF674 family protein" evidence="1">
    <location>
        <begin position="18"/>
        <end position="483"/>
    </location>
</feature>
<comment type="caution">
    <text evidence="2">The sequence shown here is derived from an EMBL/GenBank/DDBJ whole genome shotgun (WGS) entry which is preliminary data.</text>
</comment>
<dbReference type="Pfam" id="PF05056">
    <property type="entry name" value="DUF674"/>
    <property type="match status" value="1"/>
</dbReference>
<protein>
    <recommendedName>
        <fullName evidence="4">DUF674 family protein</fullName>
    </recommendedName>
</protein>
<dbReference type="Proteomes" id="UP001632038">
    <property type="component" value="Unassembled WGS sequence"/>
</dbReference>
<evidence type="ECO:0008006" key="4">
    <source>
        <dbReference type="Google" id="ProtNLM"/>
    </source>
</evidence>
<keyword evidence="1" id="KW-0732">Signal</keyword>